<organism evidence="2 3">
    <name type="scientific">Macleaya cordata</name>
    <name type="common">Five-seeded plume-poppy</name>
    <name type="synonym">Bocconia cordata</name>
    <dbReference type="NCBI Taxonomy" id="56857"/>
    <lineage>
        <taxon>Eukaryota</taxon>
        <taxon>Viridiplantae</taxon>
        <taxon>Streptophyta</taxon>
        <taxon>Embryophyta</taxon>
        <taxon>Tracheophyta</taxon>
        <taxon>Spermatophyta</taxon>
        <taxon>Magnoliopsida</taxon>
        <taxon>Ranunculales</taxon>
        <taxon>Papaveraceae</taxon>
        <taxon>Papaveroideae</taxon>
        <taxon>Macleaya</taxon>
    </lineage>
</organism>
<dbReference type="InterPro" id="IPR029058">
    <property type="entry name" value="AB_hydrolase_fold"/>
</dbReference>
<dbReference type="InterPro" id="IPR051044">
    <property type="entry name" value="MAG_DAG_Lipase"/>
</dbReference>
<sequence>MELSHHSLTLQTSSNSKSSLLCRNSDLLAGDLTFRQLPIFHRGRRIDRESSMVSYVPKTRRSMVVLAKKKTPKKVIENVSEEMNLIASQNMDFAPARRRVRSAFTQVQQQLDHVLFKMAPAGIRTEEWFERNSKGLEIFCKSWLPESDEKIKGILCFCHGYGDTCTFFFEGIAKAIAASGYGVYAVDHPGFGLSEGLHGYIPSFDDLVDNVIERYNIIKERPEAKGLPRFLLGQSMGGAVAIKVHLKQPTAWDGVILVAPMCKIADDVKPAPPVLKVLTLLSNILPKAKLIPEKDLAELMFRDPIKKKMAIYNVISYSDRVRLKTAIEMLNATHDIESQVDKVSSPLLVLHGAADKVTDPLVSKFLYEKASCMDKTLKLYPEGYHCILEGEPDERIFTVLNDIVSWLDSRSPLVV</sequence>
<dbReference type="STRING" id="56857.A0A200Q3E6"/>
<name>A0A200Q3E6_MACCD</name>
<dbReference type="Proteomes" id="UP000195402">
    <property type="component" value="Unassembled WGS sequence"/>
</dbReference>
<dbReference type="InParanoid" id="A0A200Q3E6"/>
<proteinExistence type="predicted"/>
<dbReference type="Gene3D" id="3.40.50.1820">
    <property type="entry name" value="alpha/beta hydrolase"/>
    <property type="match status" value="1"/>
</dbReference>
<protein>
    <submittedName>
        <fullName evidence="2">Alpha/beta hydrolase fold-1</fullName>
    </submittedName>
</protein>
<evidence type="ECO:0000313" key="2">
    <source>
        <dbReference type="EMBL" id="OVA04982.1"/>
    </source>
</evidence>
<dbReference type="EMBL" id="MVGT01003194">
    <property type="protein sequence ID" value="OVA04982.1"/>
    <property type="molecule type" value="Genomic_DNA"/>
</dbReference>
<dbReference type="OrthoDB" id="2498029at2759"/>
<dbReference type="FunFam" id="3.40.50.1820:FF:000054">
    <property type="entry name" value="Alpha/beta-Hydrolases superfamily protein"/>
    <property type="match status" value="1"/>
</dbReference>
<dbReference type="GO" id="GO:0016787">
    <property type="term" value="F:hydrolase activity"/>
    <property type="evidence" value="ECO:0007669"/>
    <property type="project" value="UniProtKB-KW"/>
</dbReference>
<evidence type="ECO:0000259" key="1">
    <source>
        <dbReference type="Pfam" id="PF12146"/>
    </source>
</evidence>
<dbReference type="InterPro" id="IPR022742">
    <property type="entry name" value="Hydrolase_4"/>
</dbReference>
<dbReference type="FunCoup" id="A0A200Q3E6">
    <property type="interactions" value="419"/>
</dbReference>
<keyword evidence="3" id="KW-1185">Reference proteome</keyword>
<comment type="caution">
    <text evidence="2">The sequence shown here is derived from an EMBL/GenBank/DDBJ whole genome shotgun (WGS) entry which is preliminary data.</text>
</comment>
<reference evidence="2 3" key="1">
    <citation type="journal article" date="2017" name="Mol. Plant">
        <title>The Genome of Medicinal Plant Macleaya cordata Provides New Insights into Benzylisoquinoline Alkaloids Metabolism.</title>
        <authorList>
            <person name="Liu X."/>
            <person name="Liu Y."/>
            <person name="Huang P."/>
            <person name="Ma Y."/>
            <person name="Qing Z."/>
            <person name="Tang Q."/>
            <person name="Cao H."/>
            <person name="Cheng P."/>
            <person name="Zheng Y."/>
            <person name="Yuan Z."/>
            <person name="Zhou Y."/>
            <person name="Liu J."/>
            <person name="Tang Z."/>
            <person name="Zhuo Y."/>
            <person name="Zhang Y."/>
            <person name="Yu L."/>
            <person name="Huang J."/>
            <person name="Yang P."/>
            <person name="Peng Q."/>
            <person name="Zhang J."/>
            <person name="Jiang W."/>
            <person name="Zhang Z."/>
            <person name="Lin K."/>
            <person name="Ro D.K."/>
            <person name="Chen X."/>
            <person name="Xiong X."/>
            <person name="Shang Y."/>
            <person name="Huang S."/>
            <person name="Zeng J."/>
        </authorList>
    </citation>
    <scope>NUCLEOTIDE SEQUENCE [LARGE SCALE GENOMIC DNA]</scope>
    <source>
        <strain evidence="3">cv. BLH2017</strain>
        <tissue evidence="2">Root</tissue>
    </source>
</reference>
<dbReference type="OMA" id="YHISKPN"/>
<dbReference type="SUPFAM" id="SSF53474">
    <property type="entry name" value="alpha/beta-Hydrolases"/>
    <property type="match status" value="1"/>
</dbReference>
<gene>
    <name evidence="2" type="ORF">BVC80_1211g46</name>
</gene>
<dbReference type="AlphaFoldDB" id="A0A200Q3E6"/>
<dbReference type="Pfam" id="PF12146">
    <property type="entry name" value="Hydrolase_4"/>
    <property type="match status" value="1"/>
</dbReference>
<dbReference type="InterPro" id="IPR000073">
    <property type="entry name" value="AB_hydrolase_1"/>
</dbReference>
<dbReference type="PANTHER" id="PTHR11614">
    <property type="entry name" value="PHOSPHOLIPASE-RELATED"/>
    <property type="match status" value="1"/>
</dbReference>
<keyword evidence="2" id="KW-0378">Hydrolase</keyword>
<accession>A0A200Q3E6</accession>
<dbReference type="PRINTS" id="PR00111">
    <property type="entry name" value="ABHYDROLASE"/>
</dbReference>
<evidence type="ECO:0000313" key="3">
    <source>
        <dbReference type="Proteomes" id="UP000195402"/>
    </source>
</evidence>
<feature type="domain" description="Serine aminopeptidase S33" evidence="1">
    <location>
        <begin position="150"/>
        <end position="392"/>
    </location>
</feature>